<protein>
    <recommendedName>
        <fullName evidence="2">Stc1 domain-containing protein</fullName>
    </recommendedName>
</protein>
<dbReference type="STRING" id="1507870.A0A1V8TNW4"/>
<evidence type="ECO:0000259" key="2">
    <source>
        <dbReference type="Pfam" id="PF12898"/>
    </source>
</evidence>
<reference evidence="4" key="1">
    <citation type="submission" date="2017-03" db="EMBL/GenBank/DDBJ databases">
        <title>Genomes of endolithic fungi from Antarctica.</title>
        <authorList>
            <person name="Coleine C."/>
            <person name="Masonjones S."/>
            <person name="Stajich J.E."/>
        </authorList>
    </citation>
    <scope>NUCLEOTIDE SEQUENCE [LARGE SCALE GENOMIC DNA]</scope>
    <source>
        <strain evidence="4">CCFEE 5527</strain>
    </source>
</reference>
<proteinExistence type="predicted"/>
<evidence type="ECO:0000313" key="3">
    <source>
        <dbReference type="EMBL" id="OQO12948.1"/>
    </source>
</evidence>
<name>A0A1V8TNW4_9PEZI</name>
<feature type="region of interest" description="Disordered" evidence="1">
    <location>
        <begin position="118"/>
        <end position="269"/>
    </location>
</feature>
<feature type="compositionally biased region" description="Low complexity" evidence="1">
    <location>
        <begin position="184"/>
        <end position="197"/>
    </location>
</feature>
<dbReference type="InParanoid" id="A0A1V8TNW4"/>
<gene>
    <name evidence="3" type="ORF">B0A48_02412</name>
</gene>
<dbReference type="AlphaFoldDB" id="A0A1V8TNW4"/>
<accession>A0A1V8TNW4</accession>
<comment type="caution">
    <text evidence="3">The sequence shown here is derived from an EMBL/GenBank/DDBJ whole genome shotgun (WGS) entry which is preliminary data.</text>
</comment>
<dbReference type="Proteomes" id="UP000192596">
    <property type="component" value="Unassembled WGS sequence"/>
</dbReference>
<organism evidence="3 4">
    <name type="scientific">Cryoendolithus antarcticus</name>
    <dbReference type="NCBI Taxonomy" id="1507870"/>
    <lineage>
        <taxon>Eukaryota</taxon>
        <taxon>Fungi</taxon>
        <taxon>Dikarya</taxon>
        <taxon>Ascomycota</taxon>
        <taxon>Pezizomycotina</taxon>
        <taxon>Dothideomycetes</taxon>
        <taxon>Dothideomycetidae</taxon>
        <taxon>Cladosporiales</taxon>
        <taxon>Cladosporiaceae</taxon>
        <taxon>Cryoendolithus</taxon>
    </lineage>
</organism>
<feature type="compositionally biased region" description="Polar residues" evidence="1">
    <location>
        <begin position="171"/>
        <end position="183"/>
    </location>
</feature>
<feature type="compositionally biased region" description="Acidic residues" evidence="1">
    <location>
        <begin position="248"/>
        <end position="269"/>
    </location>
</feature>
<dbReference type="InterPro" id="IPR024630">
    <property type="entry name" value="Stc1"/>
</dbReference>
<feature type="domain" description="Stc1" evidence="2">
    <location>
        <begin position="27"/>
        <end position="110"/>
    </location>
</feature>
<evidence type="ECO:0000313" key="4">
    <source>
        <dbReference type="Proteomes" id="UP000192596"/>
    </source>
</evidence>
<dbReference type="OrthoDB" id="3514033at2759"/>
<dbReference type="Pfam" id="PF12898">
    <property type="entry name" value="Stc1"/>
    <property type="match status" value="1"/>
</dbReference>
<dbReference type="EMBL" id="NAJO01000004">
    <property type="protein sequence ID" value="OQO12948.1"/>
    <property type="molecule type" value="Genomic_DNA"/>
</dbReference>
<sequence>MGKKNNYSTFLQRSAVSTNIPLPDKIKCLRCDKVKPPASYATIRQNDLKTKMAQTPGFNAATTPVVPCMMCTGGQVTELECHMCRKWMALTKFAKTQRKNPNRAKCLECINEQIAMGNADDSDASGGSGGGSGGDNDSDGSGDSHAFTFDDDDANITAGAIPPHLRARMSSAVSESGESTVSDAANTTTTTTAAAPARRGLPSGFNPKAYSSPPARKAASSMAGSSVNDGRKFAKIPAAKPKKTAREIEDDFDDVCVSDDDENDEPFSG</sequence>
<keyword evidence="4" id="KW-1185">Reference proteome</keyword>
<evidence type="ECO:0000256" key="1">
    <source>
        <dbReference type="SAM" id="MobiDB-lite"/>
    </source>
</evidence>